<evidence type="ECO:0000256" key="1">
    <source>
        <dbReference type="ARBA" id="ARBA00000085"/>
    </source>
</evidence>
<evidence type="ECO:0000256" key="10">
    <source>
        <dbReference type="ARBA" id="ARBA00022840"/>
    </source>
</evidence>
<dbReference type="PANTHER" id="PTHR34220:SF11">
    <property type="entry name" value="SENSOR PROTEIN KINASE HPTS"/>
    <property type="match status" value="1"/>
</dbReference>
<protein>
    <recommendedName>
        <fullName evidence="3">histidine kinase</fullName>
        <ecNumber evidence="3">2.7.13.3</ecNumber>
    </recommendedName>
</protein>
<gene>
    <name evidence="18" type="ORF">OCV99_10550</name>
</gene>
<evidence type="ECO:0000256" key="2">
    <source>
        <dbReference type="ARBA" id="ARBA00004651"/>
    </source>
</evidence>
<dbReference type="Gene3D" id="6.10.340.10">
    <property type="match status" value="1"/>
</dbReference>
<sequence length="606" mass="69672">MKISIQKKSFRNRLILAFLLTSVLPVLFMILFSYYNSTKVVESSVDEMTQANLQQTQVNLNVWLDSYEDVLFQIYTNDEIVRMVDEINAGQNVAVNRNAIRRYLRGLFYTKDYIQSMTLITDNGTIAFYDNLTASTSENSWQNNCEYTQDELYELISGDNRTHLLSTQEASLFAGEVHYLFHVGHRIIDYRDTTKQVGIIVISIDENLLREICLSLQEDGQNGYNSFNFIVDKKGRIVSYVRDEELAEKVVDMELPVEKRREAYRDFVSRTGMLAGDSVSIYTQYDEGMEWEIVHATNQAKSVEMLKSQQNLLFGVSFLSVLLLVAVIIVMTRHLTGSIRKVAGVMEEAGKGSLDVRVNQIEKMPTEIRIIGDSFNQMMGELQKSVKKEKEAQEQMRNAEIKALEAQINPHFLYNTLDTINWMAIDREAYDVSNAIGSLAYILRYGINNSNGIVTVQEEAEWLKQYIFLQQTRLKNTFTCEVHVEPDCRMVKIHKLLLQPFVENAILHGFENVGRAHRLLVSIRKEEKELCVRIEDNGKGIPEDVLEKIREGNLPKTSEKNHIGMENAIMRMRMYYGEKAKIRIESEVDKGTVVTLLFPVDEGEEE</sequence>
<feature type="coiled-coil region" evidence="14">
    <location>
        <begin position="379"/>
        <end position="409"/>
    </location>
</feature>
<evidence type="ECO:0000313" key="18">
    <source>
        <dbReference type="EMBL" id="MCU6686982.1"/>
    </source>
</evidence>
<organism evidence="18 19">
    <name type="scientific">Dorea acetigenes</name>
    <dbReference type="NCBI Taxonomy" id="2981787"/>
    <lineage>
        <taxon>Bacteria</taxon>
        <taxon>Bacillati</taxon>
        <taxon>Bacillota</taxon>
        <taxon>Clostridia</taxon>
        <taxon>Lachnospirales</taxon>
        <taxon>Lachnospiraceae</taxon>
        <taxon>Dorea</taxon>
    </lineage>
</organism>
<dbReference type="PROSITE" id="PS50109">
    <property type="entry name" value="HIS_KIN"/>
    <property type="match status" value="1"/>
</dbReference>
<accession>A0ABT2RNI8</accession>
<keyword evidence="13 15" id="KW-0472">Membrane</keyword>
<keyword evidence="8" id="KW-0547">Nucleotide-binding</keyword>
<dbReference type="Pfam" id="PF02518">
    <property type="entry name" value="HATPase_c"/>
    <property type="match status" value="1"/>
</dbReference>
<feature type="transmembrane region" description="Helical" evidence="15">
    <location>
        <begin position="12"/>
        <end position="35"/>
    </location>
</feature>
<keyword evidence="11 15" id="KW-1133">Transmembrane helix</keyword>
<dbReference type="Proteomes" id="UP001652431">
    <property type="component" value="Unassembled WGS sequence"/>
</dbReference>
<dbReference type="InterPro" id="IPR050640">
    <property type="entry name" value="Bact_2-comp_sensor_kinase"/>
</dbReference>
<evidence type="ECO:0000256" key="13">
    <source>
        <dbReference type="ARBA" id="ARBA00023136"/>
    </source>
</evidence>
<evidence type="ECO:0000256" key="14">
    <source>
        <dbReference type="SAM" id="Coils"/>
    </source>
</evidence>
<comment type="subcellular location">
    <subcellularLocation>
        <location evidence="2">Cell membrane</location>
        <topology evidence="2">Multi-pass membrane protein</topology>
    </subcellularLocation>
</comment>
<feature type="domain" description="HAMP" evidence="17">
    <location>
        <begin position="333"/>
        <end position="387"/>
    </location>
</feature>
<dbReference type="Pfam" id="PF02743">
    <property type="entry name" value="dCache_1"/>
    <property type="match status" value="1"/>
</dbReference>
<evidence type="ECO:0000256" key="5">
    <source>
        <dbReference type="ARBA" id="ARBA00022553"/>
    </source>
</evidence>
<keyword evidence="12" id="KW-0902">Two-component regulatory system</keyword>
<feature type="transmembrane region" description="Helical" evidence="15">
    <location>
        <begin position="312"/>
        <end position="331"/>
    </location>
</feature>
<dbReference type="SMART" id="SM00304">
    <property type="entry name" value="HAMP"/>
    <property type="match status" value="1"/>
</dbReference>
<evidence type="ECO:0000256" key="4">
    <source>
        <dbReference type="ARBA" id="ARBA00022475"/>
    </source>
</evidence>
<dbReference type="EMBL" id="JAOQJU010000012">
    <property type="protein sequence ID" value="MCU6686982.1"/>
    <property type="molecule type" value="Genomic_DNA"/>
</dbReference>
<feature type="domain" description="Histidine kinase" evidence="16">
    <location>
        <begin position="497"/>
        <end position="602"/>
    </location>
</feature>
<dbReference type="CDD" id="cd06225">
    <property type="entry name" value="HAMP"/>
    <property type="match status" value="1"/>
</dbReference>
<dbReference type="InterPro" id="IPR005467">
    <property type="entry name" value="His_kinase_dom"/>
</dbReference>
<dbReference type="EC" id="2.7.13.3" evidence="3"/>
<keyword evidence="10" id="KW-0067">ATP-binding</keyword>
<comment type="caution">
    <text evidence="18">The sequence shown here is derived from an EMBL/GenBank/DDBJ whole genome shotgun (WGS) entry which is preliminary data.</text>
</comment>
<name>A0ABT2RNI8_9FIRM</name>
<evidence type="ECO:0000256" key="6">
    <source>
        <dbReference type="ARBA" id="ARBA00022679"/>
    </source>
</evidence>
<dbReference type="GO" id="GO:0016301">
    <property type="term" value="F:kinase activity"/>
    <property type="evidence" value="ECO:0007669"/>
    <property type="project" value="UniProtKB-KW"/>
</dbReference>
<evidence type="ECO:0000256" key="9">
    <source>
        <dbReference type="ARBA" id="ARBA00022777"/>
    </source>
</evidence>
<dbReference type="SUPFAM" id="SSF55874">
    <property type="entry name" value="ATPase domain of HSP90 chaperone/DNA topoisomerase II/histidine kinase"/>
    <property type="match status" value="1"/>
</dbReference>
<dbReference type="PANTHER" id="PTHR34220">
    <property type="entry name" value="SENSOR HISTIDINE KINASE YPDA"/>
    <property type="match status" value="1"/>
</dbReference>
<dbReference type="Pfam" id="PF00672">
    <property type="entry name" value="HAMP"/>
    <property type="match status" value="1"/>
</dbReference>
<keyword evidence="9 18" id="KW-0418">Kinase</keyword>
<dbReference type="PROSITE" id="PS50885">
    <property type="entry name" value="HAMP"/>
    <property type="match status" value="1"/>
</dbReference>
<evidence type="ECO:0000259" key="17">
    <source>
        <dbReference type="PROSITE" id="PS50885"/>
    </source>
</evidence>
<dbReference type="InterPro" id="IPR003594">
    <property type="entry name" value="HATPase_dom"/>
</dbReference>
<dbReference type="RefSeq" id="WP_158370453.1">
    <property type="nucleotide sequence ID" value="NZ_JAOQJU010000012.1"/>
</dbReference>
<dbReference type="InterPro" id="IPR033479">
    <property type="entry name" value="dCache_1"/>
</dbReference>
<evidence type="ECO:0000256" key="11">
    <source>
        <dbReference type="ARBA" id="ARBA00022989"/>
    </source>
</evidence>
<dbReference type="InterPro" id="IPR003660">
    <property type="entry name" value="HAMP_dom"/>
</dbReference>
<keyword evidence="19" id="KW-1185">Reference proteome</keyword>
<evidence type="ECO:0000256" key="3">
    <source>
        <dbReference type="ARBA" id="ARBA00012438"/>
    </source>
</evidence>
<evidence type="ECO:0000256" key="15">
    <source>
        <dbReference type="SAM" id="Phobius"/>
    </source>
</evidence>
<dbReference type="Pfam" id="PF06580">
    <property type="entry name" value="His_kinase"/>
    <property type="match status" value="1"/>
</dbReference>
<keyword evidence="7 15" id="KW-0812">Transmembrane</keyword>
<dbReference type="Gene3D" id="3.30.565.10">
    <property type="entry name" value="Histidine kinase-like ATPase, C-terminal domain"/>
    <property type="match status" value="1"/>
</dbReference>
<evidence type="ECO:0000256" key="12">
    <source>
        <dbReference type="ARBA" id="ARBA00023012"/>
    </source>
</evidence>
<keyword evidence="4" id="KW-1003">Cell membrane</keyword>
<proteinExistence type="predicted"/>
<evidence type="ECO:0000256" key="8">
    <source>
        <dbReference type="ARBA" id="ARBA00022741"/>
    </source>
</evidence>
<keyword evidence="14" id="KW-0175">Coiled coil</keyword>
<dbReference type="InterPro" id="IPR010559">
    <property type="entry name" value="Sig_transdc_His_kin_internal"/>
</dbReference>
<keyword evidence="6" id="KW-0808">Transferase</keyword>
<comment type="catalytic activity">
    <reaction evidence="1">
        <text>ATP + protein L-histidine = ADP + protein N-phospho-L-histidine.</text>
        <dbReference type="EC" id="2.7.13.3"/>
    </reaction>
</comment>
<dbReference type="InterPro" id="IPR036890">
    <property type="entry name" value="HATPase_C_sf"/>
</dbReference>
<evidence type="ECO:0000313" key="19">
    <source>
        <dbReference type="Proteomes" id="UP001652431"/>
    </source>
</evidence>
<evidence type="ECO:0000256" key="7">
    <source>
        <dbReference type="ARBA" id="ARBA00022692"/>
    </source>
</evidence>
<reference evidence="18 19" key="1">
    <citation type="journal article" date="2021" name="ISME Commun">
        <title>Automated analysis of genomic sequences facilitates high-throughput and comprehensive description of bacteria.</title>
        <authorList>
            <person name="Hitch T.C.A."/>
        </authorList>
    </citation>
    <scope>NUCLEOTIDE SEQUENCE [LARGE SCALE GENOMIC DNA]</scope>
    <source>
        <strain evidence="18 19">Sanger_03</strain>
    </source>
</reference>
<evidence type="ECO:0000259" key="16">
    <source>
        <dbReference type="PROSITE" id="PS50109"/>
    </source>
</evidence>
<keyword evidence="5" id="KW-0597">Phosphoprotein</keyword>